<comment type="caution">
    <text evidence="1">The sequence shown here is derived from an EMBL/GenBank/DDBJ whole genome shotgun (WGS) entry which is preliminary data.</text>
</comment>
<evidence type="ECO:0000313" key="2">
    <source>
        <dbReference type="Proteomes" id="UP000635245"/>
    </source>
</evidence>
<dbReference type="EMBL" id="JAENJH010000002">
    <property type="protein sequence ID" value="MBK1784993.1"/>
    <property type="molecule type" value="Genomic_DNA"/>
</dbReference>
<evidence type="ECO:0000313" key="1">
    <source>
        <dbReference type="EMBL" id="MBK1784993.1"/>
    </source>
</evidence>
<accession>A0A934V5U6</accession>
<proteinExistence type="predicted"/>
<name>A0A934V5U6_9PSEU</name>
<organism evidence="1 2">
    <name type="scientific">Prauserella cavernicola</name>
    <dbReference type="NCBI Taxonomy" id="2800127"/>
    <lineage>
        <taxon>Bacteria</taxon>
        <taxon>Bacillati</taxon>
        <taxon>Actinomycetota</taxon>
        <taxon>Actinomycetes</taxon>
        <taxon>Pseudonocardiales</taxon>
        <taxon>Pseudonocardiaceae</taxon>
        <taxon>Prauserella</taxon>
    </lineage>
</organism>
<dbReference type="PROSITE" id="PS51257">
    <property type="entry name" value="PROKAR_LIPOPROTEIN"/>
    <property type="match status" value="1"/>
</dbReference>
<evidence type="ECO:0008006" key="3">
    <source>
        <dbReference type="Google" id="ProtNLM"/>
    </source>
</evidence>
<reference evidence="1" key="1">
    <citation type="submission" date="2020-12" db="EMBL/GenBank/DDBJ databases">
        <title>Prauserella sp. ASG 168, a novel actinomycete isolated from cave rock.</title>
        <authorList>
            <person name="Suriyachadkun C."/>
        </authorList>
    </citation>
    <scope>NUCLEOTIDE SEQUENCE</scope>
    <source>
        <strain evidence="1">ASG 168</strain>
    </source>
</reference>
<protein>
    <recommendedName>
        <fullName evidence="3">Lipoprotein</fullName>
    </recommendedName>
</protein>
<dbReference type="RefSeq" id="WP_200317787.1">
    <property type="nucleotide sequence ID" value="NZ_JAENJH010000002.1"/>
</dbReference>
<gene>
    <name evidence="1" type="ORF">JHE00_11710</name>
</gene>
<dbReference type="Proteomes" id="UP000635245">
    <property type="component" value="Unassembled WGS sequence"/>
</dbReference>
<dbReference type="AlphaFoldDB" id="A0A934V5U6"/>
<keyword evidence="2" id="KW-1185">Reference proteome</keyword>
<sequence length="119" mass="12597">MLFIKAATGAVAVSVLGVALTGCGGSSVEGTYFGTAGDTILVIKSEGECLYSQEYKEGQEIEDLDERDIRECTWTVSGDHLTFSGLVKRGGTVQGTVSDDGSLSLPHQKTWNGEIYTKG</sequence>